<evidence type="ECO:0000313" key="4">
    <source>
        <dbReference type="EMBL" id="PIB00806.1"/>
    </source>
</evidence>
<dbReference type="InterPro" id="IPR036291">
    <property type="entry name" value="NAD(P)-bd_dom_sf"/>
</dbReference>
<comment type="similarity">
    <text evidence="1">Belongs to the short-chain dehydrogenases/reductases (SDR) family.</text>
</comment>
<evidence type="ECO:0000313" key="5">
    <source>
        <dbReference type="Proteomes" id="UP000230605"/>
    </source>
</evidence>
<organism evidence="4 5">
    <name type="scientific">Cercospora beticola</name>
    <name type="common">Sugarbeet leaf spot fungus</name>
    <dbReference type="NCBI Taxonomy" id="122368"/>
    <lineage>
        <taxon>Eukaryota</taxon>
        <taxon>Fungi</taxon>
        <taxon>Dikarya</taxon>
        <taxon>Ascomycota</taxon>
        <taxon>Pezizomycotina</taxon>
        <taxon>Dothideomycetes</taxon>
        <taxon>Dothideomycetidae</taxon>
        <taxon>Mycosphaerellales</taxon>
        <taxon>Mycosphaerellaceae</taxon>
        <taxon>Cercospora</taxon>
    </lineage>
</organism>
<dbReference type="EMBL" id="LKMD01000100">
    <property type="protein sequence ID" value="PIB00806.1"/>
    <property type="molecule type" value="Genomic_DNA"/>
</dbReference>
<dbReference type="Gene3D" id="3.40.50.720">
    <property type="entry name" value="NAD(P)-binding Rossmann-like Domain"/>
    <property type="match status" value="1"/>
</dbReference>
<dbReference type="InterPro" id="IPR002347">
    <property type="entry name" value="SDR_fam"/>
</dbReference>
<sequence>MSTKFQNQVCLITGAASGIGRATAIKMAFHGARLALSDINISGVEETRSLCQSPSTHFADTLDVSNSSAVEEYFARVIAHVGKLDFVFNCAGVNPTAYPLTETTDAYWSKLVDTNLKGTYLISKAAIPWLEKSAASFAAKQNSTIGNDSEGAATAGPPAIVNVSSTMGIQASPEYAIYCATKFGIVGFTKALALELGPKGIRVNAVAPGYIDTPTNAGVVAGPEAVKKQVEKVALGRMGTGEDVADVVAFLFSDESRYMTGSVVEVTGGRM</sequence>
<dbReference type="InterPro" id="IPR020904">
    <property type="entry name" value="Sc_DH/Rdtase_CS"/>
</dbReference>
<reference evidence="4 5" key="1">
    <citation type="submission" date="2015-10" db="EMBL/GenBank/DDBJ databases">
        <title>The cercosporin biosynthetic gene cluster was horizontally transferred to several fungal lineages and shown to be expanded in Cercospora beticola based on microsynteny with recipient genomes.</title>
        <authorList>
            <person name="De Jonge R."/>
            <person name="Ebert M.K."/>
            <person name="Suttle J.C."/>
            <person name="Jurick Ii W.M."/>
            <person name="Secor G.A."/>
            <person name="Thomma B.P."/>
            <person name="Van De Peer Y."/>
            <person name="Bolton M.D."/>
        </authorList>
    </citation>
    <scope>NUCLEOTIDE SEQUENCE [LARGE SCALE GENOMIC DNA]</scope>
    <source>
        <strain evidence="4 5">09-40</strain>
    </source>
</reference>
<dbReference type="Proteomes" id="UP000230605">
    <property type="component" value="Chromosome 1"/>
</dbReference>
<evidence type="ECO:0000256" key="1">
    <source>
        <dbReference type="ARBA" id="ARBA00006484"/>
    </source>
</evidence>
<comment type="caution">
    <text evidence="4">The sequence shown here is derived from an EMBL/GenBank/DDBJ whole genome shotgun (WGS) entry which is preliminary data.</text>
</comment>
<dbReference type="PRINTS" id="PR00080">
    <property type="entry name" value="SDRFAMILY"/>
</dbReference>
<evidence type="ECO:0000256" key="3">
    <source>
        <dbReference type="ARBA" id="ARBA00023002"/>
    </source>
</evidence>
<protein>
    <submittedName>
        <fullName evidence="4">3-oxoacyl-[acyl-carrier-protein] reductase FabG</fullName>
    </submittedName>
</protein>
<dbReference type="SUPFAM" id="SSF51735">
    <property type="entry name" value="NAD(P)-binding Rossmann-fold domains"/>
    <property type="match status" value="1"/>
</dbReference>
<dbReference type="AlphaFoldDB" id="A0A2G5I7J1"/>
<proteinExistence type="inferred from homology"/>
<dbReference type="PROSITE" id="PS00061">
    <property type="entry name" value="ADH_SHORT"/>
    <property type="match status" value="1"/>
</dbReference>
<gene>
    <name evidence="4" type="ORF">CB0940_00130</name>
</gene>
<dbReference type="PANTHER" id="PTHR24321:SF8">
    <property type="entry name" value="ESTRADIOL 17-BETA-DEHYDROGENASE 8-RELATED"/>
    <property type="match status" value="1"/>
</dbReference>
<dbReference type="CDD" id="cd05233">
    <property type="entry name" value="SDR_c"/>
    <property type="match status" value="1"/>
</dbReference>
<dbReference type="Pfam" id="PF13561">
    <property type="entry name" value="adh_short_C2"/>
    <property type="match status" value="1"/>
</dbReference>
<name>A0A2G5I7J1_CERBT</name>
<keyword evidence="2" id="KW-0521">NADP</keyword>
<dbReference type="OrthoDB" id="1669814at2759"/>
<dbReference type="FunFam" id="3.40.50.720:FF:000084">
    <property type="entry name" value="Short-chain dehydrogenase reductase"/>
    <property type="match status" value="1"/>
</dbReference>
<keyword evidence="3" id="KW-0560">Oxidoreductase</keyword>
<dbReference type="PRINTS" id="PR00081">
    <property type="entry name" value="GDHRDH"/>
</dbReference>
<dbReference type="PANTHER" id="PTHR24321">
    <property type="entry name" value="DEHYDROGENASES, SHORT CHAIN"/>
    <property type="match status" value="1"/>
</dbReference>
<dbReference type="GO" id="GO:0016491">
    <property type="term" value="F:oxidoreductase activity"/>
    <property type="evidence" value="ECO:0007669"/>
    <property type="project" value="UniProtKB-KW"/>
</dbReference>
<evidence type="ECO:0000256" key="2">
    <source>
        <dbReference type="ARBA" id="ARBA00022857"/>
    </source>
</evidence>
<accession>A0A2G5I7J1</accession>